<gene>
    <name evidence="1" type="ORF">PoB_001972000</name>
</gene>
<evidence type="ECO:0000313" key="2">
    <source>
        <dbReference type="Proteomes" id="UP000735302"/>
    </source>
</evidence>
<reference evidence="1 2" key="1">
    <citation type="journal article" date="2021" name="Elife">
        <title>Chloroplast acquisition without the gene transfer in kleptoplastic sea slugs, Plakobranchus ocellatus.</title>
        <authorList>
            <person name="Maeda T."/>
            <person name="Takahashi S."/>
            <person name="Yoshida T."/>
            <person name="Shimamura S."/>
            <person name="Takaki Y."/>
            <person name="Nagai Y."/>
            <person name="Toyoda A."/>
            <person name="Suzuki Y."/>
            <person name="Arimoto A."/>
            <person name="Ishii H."/>
            <person name="Satoh N."/>
            <person name="Nishiyama T."/>
            <person name="Hasebe M."/>
            <person name="Maruyama T."/>
            <person name="Minagawa J."/>
            <person name="Obokata J."/>
            <person name="Shigenobu S."/>
        </authorList>
    </citation>
    <scope>NUCLEOTIDE SEQUENCE [LARGE SCALE GENOMIC DNA]</scope>
</reference>
<comment type="caution">
    <text evidence="1">The sequence shown here is derived from an EMBL/GenBank/DDBJ whole genome shotgun (WGS) entry which is preliminary data.</text>
</comment>
<evidence type="ECO:0000313" key="1">
    <source>
        <dbReference type="EMBL" id="GFN93214.1"/>
    </source>
</evidence>
<proteinExistence type="predicted"/>
<dbReference type="EMBL" id="BLXT01002317">
    <property type="protein sequence ID" value="GFN93214.1"/>
    <property type="molecule type" value="Genomic_DNA"/>
</dbReference>
<accession>A0AAV3ZCA9</accession>
<keyword evidence="2" id="KW-1185">Reference proteome</keyword>
<organism evidence="1 2">
    <name type="scientific">Plakobranchus ocellatus</name>
    <dbReference type="NCBI Taxonomy" id="259542"/>
    <lineage>
        <taxon>Eukaryota</taxon>
        <taxon>Metazoa</taxon>
        <taxon>Spiralia</taxon>
        <taxon>Lophotrochozoa</taxon>
        <taxon>Mollusca</taxon>
        <taxon>Gastropoda</taxon>
        <taxon>Heterobranchia</taxon>
        <taxon>Euthyneura</taxon>
        <taxon>Panpulmonata</taxon>
        <taxon>Sacoglossa</taxon>
        <taxon>Placobranchoidea</taxon>
        <taxon>Plakobranchidae</taxon>
        <taxon>Plakobranchus</taxon>
    </lineage>
</organism>
<dbReference type="Proteomes" id="UP000735302">
    <property type="component" value="Unassembled WGS sequence"/>
</dbReference>
<sequence length="86" mass="9430">MAGCCIGYPLLWTHITFKTNLVQEKSSHGAHIHCTCSADNAKANPTKQLKNADNVRHPGVIPTKQLKNADDVRHPVVDHLLVLPSL</sequence>
<dbReference type="AlphaFoldDB" id="A0AAV3ZCA9"/>
<name>A0AAV3ZCA9_9GAST</name>
<protein>
    <submittedName>
        <fullName evidence="1">Uncharacterized protein</fullName>
    </submittedName>
</protein>